<sequence length="170" mass="17902">MNRRAQICLLAAATLAACGQPAVTPRALPQDDITTKTTTTTSASTTTPTTAEVIITQPPPPPPRPTTKTTVKPPPPPPPKPRWVFPASLRGSIEQRTGQSFPSAWASMQTELANVCPGKKVCVGFALVVDTSTNTPGDCIVVPKGIKVPDPLYEGGAITFRVTNKRCSEG</sequence>
<evidence type="ECO:0000313" key="3">
    <source>
        <dbReference type="EMBL" id="GGU86219.1"/>
    </source>
</evidence>
<feature type="compositionally biased region" description="Pro residues" evidence="1">
    <location>
        <begin position="72"/>
        <end position="81"/>
    </location>
</feature>
<feature type="chain" id="PRO_5045709280" evidence="2">
    <location>
        <begin position="20"/>
        <end position="170"/>
    </location>
</feature>
<comment type="caution">
    <text evidence="3">The sequence shown here is derived from an EMBL/GenBank/DDBJ whole genome shotgun (WGS) entry which is preliminary data.</text>
</comment>
<accession>A0ABQ2VH78</accession>
<protein>
    <submittedName>
        <fullName evidence="3">Uncharacterized protein</fullName>
    </submittedName>
</protein>
<dbReference type="EMBL" id="BMRE01000101">
    <property type="protein sequence ID" value="GGU86219.1"/>
    <property type="molecule type" value="Genomic_DNA"/>
</dbReference>
<keyword evidence="2" id="KW-0732">Signal</keyword>
<dbReference type="Proteomes" id="UP000649573">
    <property type="component" value="Unassembled WGS sequence"/>
</dbReference>
<feature type="signal peptide" evidence="2">
    <location>
        <begin position="1"/>
        <end position="19"/>
    </location>
</feature>
<evidence type="ECO:0000256" key="2">
    <source>
        <dbReference type="SAM" id="SignalP"/>
    </source>
</evidence>
<gene>
    <name evidence="3" type="ORF">GCM10010178_90320</name>
</gene>
<evidence type="ECO:0000313" key="4">
    <source>
        <dbReference type="Proteomes" id="UP000649573"/>
    </source>
</evidence>
<feature type="region of interest" description="Disordered" evidence="1">
    <location>
        <begin position="24"/>
        <end position="81"/>
    </location>
</feature>
<evidence type="ECO:0000256" key="1">
    <source>
        <dbReference type="SAM" id="MobiDB-lite"/>
    </source>
</evidence>
<dbReference type="PROSITE" id="PS51257">
    <property type="entry name" value="PROKAR_LIPOPROTEIN"/>
    <property type="match status" value="1"/>
</dbReference>
<proteinExistence type="predicted"/>
<organism evidence="3 4">
    <name type="scientific">Lentzea flava</name>
    <dbReference type="NCBI Taxonomy" id="103732"/>
    <lineage>
        <taxon>Bacteria</taxon>
        <taxon>Bacillati</taxon>
        <taxon>Actinomycetota</taxon>
        <taxon>Actinomycetes</taxon>
        <taxon>Pseudonocardiales</taxon>
        <taxon>Pseudonocardiaceae</taxon>
        <taxon>Lentzea</taxon>
    </lineage>
</organism>
<keyword evidence="4" id="KW-1185">Reference proteome</keyword>
<feature type="compositionally biased region" description="Low complexity" evidence="1">
    <location>
        <begin position="35"/>
        <end position="51"/>
    </location>
</feature>
<dbReference type="RefSeq" id="WP_189259947.1">
    <property type="nucleotide sequence ID" value="NZ_BMRE01000101.1"/>
</dbReference>
<reference evidence="4" key="1">
    <citation type="journal article" date="2019" name="Int. J. Syst. Evol. Microbiol.">
        <title>The Global Catalogue of Microorganisms (GCM) 10K type strain sequencing project: providing services to taxonomists for standard genome sequencing and annotation.</title>
        <authorList>
            <consortium name="The Broad Institute Genomics Platform"/>
            <consortium name="The Broad Institute Genome Sequencing Center for Infectious Disease"/>
            <person name="Wu L."/>
            <person name="Ma J."/>
        </authorList>
    </citation>
    <scope>NUCLEOTIDE SEQUENCE [LARGE SCALE GENOMIC DNA]</scope>
    <source>
        <strain evidence="4">JCM 3296</strain>
    </source>
</reference>
<name>A0ABQ2VH78_9PSEU</name>